<evidence type="ECO:0000313" key="12">
    <source>
        <dbReference type="Proteomes" id="UP000680815"/>
    </source>
</evidence>
<evidence type="ECO:0000256" key="6">
    <source>
        <dbReference type="ARBA" id="ARBA00022982"/>
    </source>
</evidence>
<dbReference type="PANTHER" id="PTHR33751:SF9">
    <property type="entry name" value="CYTOCHROME C4"/>
    <property type="match status" value="1"/>
</dbReference>
<reference evidence="11 12" key="1">
    <citation type="submission" date="2021-03" db="EMBL/GenBank/DDBJ databases">
        <authorList>
            <person name="So Y."/>
        </authorList>
    </citation>
    <scope>NUCLEOTIDE SEQUENCE [LARGE SCALE GENOMIC DNA]</scope>
    <source>
        <strain evidence="11 12">PWR1</strain>
    </source>
</reference>
<dbReference type="EMBL" id="JAGIYZ010000005">
    <property type="protein sequence ID" value="MBP0463614.1"/>
    <property type="molecule type" value="Genomic_DNA"/>
</dbReference>
<dbReference type="PROSITE" id="PS51007">
    <property type="entry name" value="CYTC"/>
    <property type="match status" value="2"/>
</dbReference>
<dbReference type="Pfam" id="PF13442">
    <property type="entry name" value="Cytochrome_CBB3"/>
    <property type="match status" value="1"/>
</dbReference>
<keyword evidence="2" id="KW-0813">Transport</keyword>
<evidence type="ECO:0000313" key="11">
    <source>
        <dbReference type="EMBL" id="MBP0463614.1"/>
    </source>
</evidence>
<comment type="caution">
    <text evidence="11">The sequence shown here is derived from an EMBL/GenBank/DDBJ whole genome shotgun (WGS) entry which is preliminary data.</text>
</comment>
<feature type="chain" id="PRO_5045520815" evidence="9">
    <location>
        <begin position="20"/>
        <end position="196"/>
    </location>
</feature>
<proteinExistence type="predicted"/>
<feature type="signal peptide" evidence="9">
    <location>
        <begin position="1"/>
        <end position="19"/>
    </location>
</feature>
<name>A0ABS4AQG6_9PROT</name>
<keyword evidence="5" id="KW-0574">Periplasm</keyword>
<keyword evidence="7 8" id="KW-0408">Iron</keyword>
<gene>
    <name evidence="11" type="ORF">J5Y09_06810</name>
</gene>
<evidence type="ECO:0000256" key="1">
    <source>
        <dbReference type="ARBA" id="ARBA00004418"/>
    </source>
</evidence>
<evidence type="ECO:0000256" key="5">
    <source>
        <dbReference type="ARBA" id="ARBA00022764"/>
    </source>
</evidence>
<feature type="domain" description="Cytochrome c" evidence="10">
    <location>
        <begin position="115"/>
        <end position="196"/>
    </location>
</feature>
<evidence type="ECO:0000256" key="9">
    <source>
        <dbReference type="SAM" id="SignalP"/>
    </source>
</evidence>
<keyword evidence="6" id="KW-0249">Electron transport</keyword>
<comment type="subcellular location">
    <subcellularLocation>
        <location evidence="1">Periplasm</location>
    </subcellularLocation>
</comment>
<evidence type="ECO:0000256" key="8">
    <source>
        <dbReference type="PROSITE-ProRule" id="PRU00433"/>
    </source>
</evidence>
<sequence>MRIATIVAAALIAAATAPAARAQDAARGAELAAHRCVNCHGENGRSGMADIPSLAGQPAGYITVQMILFREGIRQVPAMLAFAEGVPDRDIEDIAAWFASLPPGPPEDRRPRDAALFAAGQAIAGPRNCGVCHLPGYSGREQMPRLAAQREEYLARAMREYRDGQRVGVDSQMNGAVFGLSDAELDALAHYLSQRD</sequence>
<evidence type="ECO:0000256" key="4">
    <source>
        <dbReference type="ARBA" id="ARBA00022723"/>
    </source>
</evidence>
<keyword evidence="12" id="KW-1185">Reference proteome</keyword>
<dbReference type="Pfam" id="PF00034">
    <property type="entry name" value="Cytochrom_C"/>
    <property type="match status" value="1"/>
</dbReference>
<feature type="domain" description="Cytochrome c" evidence="10">
    <location>
        <begin position="23"/>
        <end position="102"/>
    </location>
</feature>
<dbReference type="RefSeq" id="WP_209351007.1">
    <property type="nucleotide sequence ID" value="NZ_JAGIYZ010000005.1"/>
</dbReference>
<dbReference type="PANTHER" id="PTHR33751">
    <property type="entry name" value="CBB3-TYPE CYTOCHROME C OXIDASE SUBUNIT FIXP"/>
    <property type="match status" value="1"/>
</dbReference>
<keyword evidence="9" id="KW-0732">Signal</keyword>
<dbReference type="Proteomes" id="UP000680815">
    <property type="component" value="Unassembled WGS sequence"/>
</dbReference>
<keyword evidence="3 8" id="KW-0349">Heme</keyword>
<protein>
    <submittedName>
        <fullName evidence="11">C-type cytochrome</fullName>
    </submittedName>
</protein>
<evidence type="ECO:0000256" key="7">
    <source>
        <dbReference type="ARBA" id="ARBA00023004"/>
    </source>
</evidence>
<keyword evidence="4 8" id="KW-0479">Metal-binding</keyword>
<evidence type="ECO:0000256" key="2">
    <source>
        <dbReference type="ARBA" id="ARBA00022448"/>
    </source>
</evidence>
<dbReference type="PIRSF" id="PIRSF000005">
    <property type="entry name" value="Cytochrome_c4"/>
    <property type="match status" value="1"/>
</dbReference>
<dbReference type="InterPro" id="IPR024167">
    <property type="entry name" value="Cytochrome_c4-like"/>
</dbReference>
<accession>A0ABS4AQG6</accession>
<dbReference type="SUPFAM" id="SSF46626">
    <property type="entry name" value="Cytochrome c"/>
    <property type="match status" value="2"/>
</dbReference>
<dbReference type="InterPro" id="IPR036909">
    <property type="entry name" value="Cyt_c-like_dom_sf"/>
</dbReference>
<dbReference type="Gene3D" id="1.10.760.10">
    <property type="entry name" value="Cytochrome c-like domain"/>
    <property type="match status" value="2"/>
</dbReference>
<dbReference type="InterPro" id="IPR050597">
    <property type="entry name" value="Cytochrome_c_Oxidase_Subunit"/>
</dbReference>
<organism evidence="11 12">
    <name type="scientific">Roseomonas nitratireducens</name>
    <dbReference type="NCBI Taxonomy" id="2820810"/>
    <lineage>
        <taxon>Bacteria</taxon>
        <taxon>Pseudomonadati</taxon>
        <taxon>Pseudomonadota</taxon>
        <taxon>Alphaproteobacteria</taxon>
        <taxon>Acetobacterales</taxon>
        <taxon>Roseomonadaceae</taxon>
        <taxon>Roseomonas</taxon>
    </lineage>
</organism>
<dbReference type="InterPro" id="IPR009056">
    <property type="entry name" value="Cyt_c-like_dom"/>
</dbReference>
<evidence type="ECO:0000259" key="10">
    <source>
        <dbReference type="PROSITE" id="PS51007"/>
    </source>
</evidence>
<evidence type="ECO:0000256" key="3">
    <source>
        <dbReference type="ARBA" id="ARBA00022617"/>
    </source>
</evidence>